<comment type="caution">
    <text evidence="6">The sequence shown here is derived from an EMBL/GenBank/DDBJ whole genome shotgun (WGS) entry which is preliminary data.</text>
</comment>
<evidence type="ECO:0000313" key="6">
    <source>
        <dbReference type="EMBL" id="CAI2381283.1"/>
    </source>
</evidence>
<proteinExistence type="predicted"/>
<feature type="region of interest" description="Disordered" evidence="3">
    <location>
        <begin position="376"/>
        <end position="396"/>
    </location>
</feature>
<dbReference type="AlphaFoldDB" id="A0AAD1XXH3"/>
<dbReference type="SUPFAM" id="SSF54928">
    <property type="entry name" value="RNA-binding domain, RBD"/>
    <property type="match status" value="1"/>
</dbReference>
<feature type="domain" description="RRM" evidence="4">
    <location>
        <begin position="279"/>
        <end position="352"/>
    </location>
</feature>
<feature type="region of interest" description="Disordered" evidence="3">
    <location>
        <begin position="420"/>
        <end position="446"/>
    </location>
</feature>
<organism evidence="6 7">
    <name type="scientific">Euplotes crassus</name>
    <dbReference type="NCBI Taxonomy" id="5936"/>
    <lineage>
        <taxon>Eukaryota</taxon>
        <taxon>Sar</taxon>
        <taxon>Alveolata</taxon>
        <taxon>Ciliophora</taxon>
        <taxon>Intramacronucleata</taxon>
        <taxon>Spirotrichea</taxon>
        <taxon>Hypotrichia</taxon>
        <taxon>Euplotida</taxon>
        <taxon>Euplotidae</taxon>
        <taxon>Moneuplotes</taxon>
    </lineage>
</organism>
<dbReference type="CDD" id="cd00590">
    <property type="entry name" value="RRM_SF"/>
    <property type="match status" value="1"/>
</dbReference>
<name>A0AAD1XXH3_EUPCR</name>
<feature type="compositionally biased region" description="Basic and acidic residues" evidence="3">
    <location>
        <begin position="912"/>
        <end position="923"/>
    </location>
</feature>
<dbReference type="Gene3D" id="3.30.70.330">
    <property type="match status" value="1"/>
</dbReference>
<dbReference type="Pfam" id="PF04059">
    <property type="entry name" value="RRM_2"/>
    <property type="match status" value="1"/>
</dbReference>
<feature type="compositionally biased region" description="Basic and acidic residues" evidence="3">
    <location>
        <begin position="240"/>
        <end position="250"/>
    </location>
</feature>
<reference evidence="6" key="1">
    <citation type="submission" date="2023-07" db="EMBL/GenBank/DDBJ databases">
        <authorList>
            <consortium name="AG Swart"/>
            <person name="Singh M."/>
            <person name="Singh A."/>
            <person name="Seah K."/>
            <person name="Emmerich C."/>
        </authorList>
    </citation>
    <scope>NUCLEOTIDE SEQUENCE</scope>
    <source>
        <strain evidence="6">DP1</strain>
    </source>
</reference>
<feature type="region of interest" description="Disordered" evidence="3">
    <location>
        <begin position="912"/>
        <end position="982"/>
    </location>
</feature>
<evidence type="ECO:0000256" key="2">
    <source>
        <dbReference type="PROSITE-ProRule" id="PRU00176"/>
    </source>
</evidence>
<dbReference type="PANTHER" id="PTHR23189">
    <property type="entry name" value="RNA RECOGNITION MOTIF-CONTAINING"/>
    <property type="match status" value="1"/>
</dbReference>
<evidence type="ECO:0000313" key="7">
    <source>
        <dbReference type="Proteomes" id="UP001295684"/>
    </source>
</evidence>
<dbReference type="InterPro" id="IPR000504">
    <property type="entry name" value="RRM_dom"/>
</dbReference>
<evidence type="ECO:0000256" key="3">
    <source>
        <dbReference type="SAM" id="MobiDB-lite"/>
    </source>
</evidence>
<feature type="domain" description="Ig-like" evidence="5">
    <location>
        <begin position="271"/>
        <end position="341"/>
    </location>
</feature>
<dbReference type="GO" id="GO:0003723">
    <property type="term" value="F:RNA binding"/>
    <property type="evidence" value="ECO:0007669"/>
    <property type="project" value="UniProtKB-UniRule"/>
</dbReference>
<keyword evidence="1 2" id="KW-0694">RNA-binding</keyword>
<dbReference type="PROSITE" id="PS50102">
    <property type="entry name" value="RRM"/>
    <property type="match status" value="1"/>
</dbReference>
<feature type="region of interest" description="Disordered" evidence="3">
    <location>
        <begin position="185"/>
        <end position="253"/>
    </location>
</feature>
<feature type="region of interest" description="Disordered" evidence="3">
    <location>
        <begin position="1"/>
        <end position="36"/>
    </location>
</feature>
<dbReference type="InterPro" id="IPR012677">
    <property type="entry name" value="Nucleotide-bd_a/b_plait_sf"/>
</dbReference>
<evidence type="ECO:0000256" key="1">
    <source>
        <dbReference type="ARBA" id="ARBA00022884"/>
    </source>
</evidence>
<feature type="compositionally biased region" description="Basic and acidic residues" evidence="3">
    <location>
        <begin position="205"/>
        <end position="217"/>
    </location>
</feature>
<gene>
    <name evidence="6" type="ORF">ECRASSUSDP1_LOCUS22735</name>
</gene>
<dbReference type="EMBL" id="CAMPGE010023330">
    <property type="protein sequence ID" value="CAI2381283.1"/>
    <property type="molecule type" value="Genomic_DNA"/>
</dbReference>
<keyword evidence="7" id="KW-1185">Reference proteome</keyword>
<dbReference type="InterPro" id="IPR007110">
    <property type="entry name" value="Ig-like_dom"/>
</dbReference>
<feature type="compositionally biased region" description="Polar residues" evidence="3">
    <location>
        <begin position="432"/>
        <end position="444"/>
    </location>
</feature>
<feature type="compositionally biased region" description="Basic and acidic residues" evidence="3">
    <location>
        <begin position="376"/>
        <end position="393"/>
    </location>
</feature>
<evidence type="ECO:0000259" key="5">
    <source>
        <dbReference type="PROSITE" id="PS50835"/>
    </source>
</evidence>
<protein>
    <submittedName>
        <fullName evidence="6">Uncharacterized protein</fullName>
    </submittedName>
</protein>
<accession>A0AAD1XXH3</accession>
<feature type="compositionally biased region" description="Polar residues" evidence="3">
    <location>
        <begin position="189"/>
        <end position="198"/>
    </location>
</feature>
<dbReference type="PROSITE" id="PS50835">
    <property type="entry name" value="IG_LIKE"/>
    <property type="match status" value="1"/>
</dbReference>
<dbReference type="Proteomes" id="UP001295684">
    <property type="component" value="Unassembled WGS sequence"/>
</dbReference>
<sequence length="982" mass="113097">MKPKEESTPKYPDPGYEMYSNFRNNNQKTEKNKEERKRLKVFSNLSSVPPLSKKIDQRVITKEISKENNRDPETRFKQEFALEGFEDDANSHQQYNYQDSNICQQDTIGRIRHENSVGQSLPSFSSEFDRARQITQKEKTSEVLNKSFNDVNMGASSFLASSPNDASMQFGLNQSHNANVFEQRDMSQDTKAFSSLPRSNPGIKSLKDNSRRGRREFFPSNRLNRGGMTFGKKSGNKNSSESDRTPDRKKPAQWGLKVDKINPSVGKIRKPDFLKKPSREIMISGVSSRELSCYLYNQLQKIGEIIEPKMKWNSNGQMNVKFVHPESAKKAIELFDGTYVCGSKLKVTQILQLNTSFKPKLGRFLNNAKLLPLIKENEESSDGEKVSSSENDKYSPNSIIENEVDTLEYIKKNITDLIDTEDPQENVEAQEKANNGNKTNSSNMGLDYSHQAKENWEDDQRYYEQEDFADNSQGRNQINGQLYQSVSSSSGGIGENNISTSEDAKRIGYFNRTQSVPMFNPIGSGISSLMNNSYESCGRAEDNEMQRSSRSYFSRSSLESNLMYQSACERTFASSGGMMDHNNSGMQQDLQQQMHSSFDLRDDPLNQYNTLTPRLASNYSFISGQNYPHGTQFCDLNQFSGTWTEPYHPLQYNPQIGMSTSYSQASLYHQKSISNLGEKDQQLSFESSSIRNQKNRKWLNNKFRPNKKIQSVHEKDDSKYMVKISDIIDRRDTRTTLMIKNIPNKYSIKQLLFEINQNNKERFNFLYVPIDVQNNCNVGYAFINFLDSAYILDFYQEYNDKGWDSYNSEKVCQIRYGRIQGRKKLISHFENTKVIKNKDRNVKPWISNKEEVNTKEIDQILERYKKKRAKDRADKLRDKFHGNDVPNENAKEEIPKKTKDFDKKKILTKLLEKTGNEKNDRTKAPNNVSSKWNSQKPANANLKLDQVAIGEENQSPKDRSKKPMIKSFRVNLKNIGKKSQES</sequence>
<evidence type="ECO:0000259" key="4">
    <source>
        <dbReference type="PROSITE" id="PS50102"/>
    </source>
</evidence>
<feature type="compositionally biased region" description="Polar residues" evidence="3">
    <location>
        <begin position="924"/>
        <end position="938"/>
    </location>
</feature>
<dbReference type="InterPro" id="IPR007201">
    <property type="entry name" value="Mei2-like_Rrm_C"/>
</dbReference>
<dbReference type="InterPro" id="IPR035979">
    <property type="entry name" value="RBD_domain_sf"/>
</dbReference>